<dbReference type="GeneID" id="66100734"/>
<name>A0A9P7VIK4_9AGAR</name>
<evidence type="ECO:0008006" key="3">
    <source>
        <dbReference type="Google" id="ProtNLM"/>
    </source>
</evidence>
<comment type="caution">
    <text evidence="1">The sequence shown here is derived from an EMBL/GenBank/DDBJ whole genome shotgun (WGS) entry which is preliminary data.</text>
</comment>
<proteinExistence type="predicted"/>
<dbReference type="InterPro" id="IPR011333">
    <property type="entry name" value="SKP1/BTB/POZ_sf"/>
</dbReference>
<sequence>MSPSWKAFLAYLYTQEISFASLKSNGIPRTATKDVCSPKSMYRLAVKADLESLKEMAFKNIRSQLTPSNIVTEVFSKFAYQHPDILDMEVRCLIEKFTDPLVYPQWERKMEEVARGDCPHGALVVNRVMRLTLLERASLDENLQPSAC</sequence>
<evidence type="ECO:0000313" key="1">
    <source>
        <dbReference type="EMBL" id="KAG7441721.1"/>
    </source>
</evidence>
<protein>
    <recommendedName>
        <fullName evidence="3">BTB/POZ domain-containing protein</fullName>
    </recommendedName>
</protein>
<dbReference type="RefSeq" id="XP_043035221.1">
    <property type="nucleotide sequence ID" value="XM_043178443.1"/>
</dbReference>
<organism evidence="1 2">
    <name type="scientific">Guyanagaster necrorhizus</name>
    <dbReference type="NCBI Taxonomy" id="856835"/>
    <lineage>
        <taxon>Eukaryota</taxon>
        <taxon>Fungi</taxon>
        <taxon>Dikarya</taxon>
        <taxon>Basidiomycota</taxon>
        <taxon>Agaricomycotina</taxon>
        <taxon>Agaricomycetes</taxon>
        <taxon>Agaricomycetidae</taxon>
        <taxon>Agaricales</taxon>
        <taxon>Marasmiineae</taxon>
        <taxon>Physalacriaceae</taxon>
        <taxon>Guyanagaster</taxon>
    </lineage>
</organism>
<dbReference type="AlphaFoldDB" id="A0A9P7VIK4"/>
<keyword evidence="2" id="KW-1185">Reference proteome</keyword>
<reference evidence="1" key="1">
    <citation type="submission" date="2020-11" db="EMBL/GenBank/DDBJ databases">
        <title>Adaptations for nitrogen fixation in a non-lichenized fungal sporocarp promotes dispersal by wood-feeding termites.</title>
        <authorList>
            <consortium name="DOE Joint Genome Institute"/>
            <person name="Koch R.A."/>
            <person name="Yoon G."/>
            <person name="Arayal U."/>
            <person name="Lail K."/>
            <person name="Amirebrahimi M."/>
            <person name="Labutti K."/>
            <person name="Lipzen A."/>
            <person name="Riley R."/>
            <person name="Barry K."/>
            <person name="Henrissat B."/>
            <person name="Grigoriev I.V."/>
            <person name="Herr J.R."/>
            <person name="Aime M.C."/>
        </authorList>
    </citation>
    <scope>NUCLEOTIDE SEQUENCE</scope>
    <source>
        <strain evidence="1">MCA 3950</strain>
    </source>
</reference>
<evidence type="ECO:0000313" key="2">
    <source>
        <dbReference type="Proteomes" id="UP000812287"/>
    </source>
</evidence>
<accession>A0A9P7VIK4</accession>
<dbReference type="Gene3D" id="3.30.710.10">
    <property type="entry name" value="Potassium Channel Kv1.1, Chain A"/>
    <property type="match status" value="1"/>
</dbReference>
<dbReference type="Proteomes" id="UP000812287">
    <property type="component" value="Unassembled WGS sequence"/>
</dbReference>
<dbReference type="OrthoDB" id="6359816at2759"/>
<dbReference type="EMBL" id="MU250557">
    <property type="protein sequence ID" value="KAG7441721.1"/>
    <property type="molecule type" value="Genomic_DNA"/>
</dbReference>
<gene>
    <name evidence="1" type="ORF">BT62DRAFT_1042304</name>
</gene>